<gene>
    <name evidence="2" type="ORF">UVI_02003080</name>
</gene>
<evidence type="ECO:0000256" key="1">
    <source>
        <dbReference type="SAM" id="MobiDB-lite"/>
    </source>
</evidence>
<dbReference type="Proteomes" id="UP000054053">
    <property type="component" value="Unassembled WGS sequence"/>
</dbReference>
<evidence type="ECO:0000313" key="2">
    <source>
        <dbReference type="EMBL" id="GAO17540.1"/>
    </source>
</evidence>
<proteinExistence type="predicted"/>
<comment type="caution">
    <text evidence="2">The sequence shown here is derived from an EMBL/GenBank/DDBJ whole genome shotgun (WGS) entry which is preliminary data.</text>
</comment>
<reference evidence="3" key="1">
    <citation type="journal article" date="2016" name="Genome Announc.">
        <title>Genome sequence of Ustilaginoidea virens IPU010, a rice pathogenic fungus causing false smut.</title>
        <authorList>
            <person name="Kumagai T."/>
            <person name="Ishii T."/>
            <person name="Terai G."/>
            <person name="Umemura M."/>
            <person name="Machida M."/>
            <person name="Asai K."/>
        </authorList>
    </citation>
    <scope>NUCLEOTIDE SEQUENCE [LARGE SCALE GENOMIC DNA]</scope>
    <source>
        <strain evidence="3">IPU010</strain>
    </source>
</reference>
<feature type="region of interest" description="Disordered" evidence="1">
    <location>
        <begin position="85"/>
        <end position="111"/>
    </location>
</feature>
<protein>
    <submittedName>
        <fullName evidence="2">Uncharacterized protein</fullName>
    </submittedName>
</protein>
<feature type="region of interest" description="Disordered" evidence="1">
    <location>
        <begin position="20"/>
        <end position="48"/>
    </location>
</feature>
<accession>A0A1B5L267</accession>
<dbReference type="AlphaFoldDB" id="A0A1B5L267"/>
<organism evidence="2 3">
    <name type="scientific">Ustilaginoidea virens</name>
    <name type="common">Rice false smut fungus</name>
    <name type="synonym">Villosiclava virens</name>
    <dbReference type="NCBI Taxonomy" id="1159556"/>
    <lineage>
        <taxon>Eukaryota</taxon>
        <taxon>Fungi</taxon>
        <taxon>Dikarya</taxon>
        <taxon>Ascomycota</taxon>
        <taxon>Pezizomycotina</taxon>
        <taxon>Sordariomycetes</taxon>
        <taxon>Hypocreomycetidae</taxon>
        <taxon>Hypocreales</taxon>
        <taxon>Clavicipitaceae</taxon>
        <taxon>Ustilaginoidea</taxon>
    </lineage>
</organism>
<sequence>MGAGPLSLVVRLFCNKPRAKQEREDAIGKARRRSQDSLALVGESSRKAHSRLVGSWSLAGPITPPDEPGKLGQKRLFEPQQIRGRGLGAGAKPARVPRPGSASPLPQVPACNLGTMASKRRRFFGGRTSGPGGPSVKGAIVVSGVGNFVAPQSRLPRRVT</sequence>
<evidence type="ECO:0000313" key="3">
    <source>
        <dbReference type="Proteomes" id="UP000054053"/>
    </source>
</evidence>
<name>A0A1B5L267_USTVR</name>
<dbReference type="EMBL" id="BBTG02000001">
    <property type="protein sequence ID" value="GAO17540.1"/>
    <property type="molecule type" value="Genomic_DNA"/>
</dbReference>